<dbReference type="AlphaFoldDB" id="A0A0S4QE21"/>
<accession>A0A0S4QE21</accession>
<dbReference type="SUPFAM" id="SSF81995">
    <property type="entry name" value="beta-sandwich domain of Sec23/24"/>
    <property type="match status" value="1"/>
</dbReference>
<dbReference type="RefSeq" id="WP_091270526.1">
    <property type="nucleotide sequence ID" value="NZ_FAOZ01000001.1"/>
</dbReference>
<organism evidence="3 4">
    <name type="scientific">Parafrankia irregularis</name>
    <dbReference type="NCBI Taxonomy" id="795642"/>
    <lineage>
        <taxon>Bacteria</taxon>
        <taxon>Bacillati</taxon>
        <taxon>Actinomycetota</taxon>
        <taxon>Actinomycetes</taxon>
        <taxon>Frankiales</taxon>
        <taxon>Frankiaceae</taxon>
        <taxon>Parafrankia</taxon>
    </lineage>
</organism>
<dbReference type="EMBL" id="FAOZ01000001">
    <property type="protein sequence ID" value="CUU53671.1"/>
    <property type="molecule type" value="Genomic_DNA"/>
</dbReference>
<dbReference type="PANTHER" id="PTHR38074:SF1">
    <property type="entry name" value="ALTERED INHERITANCE OF MITOCHONDRIA PROTEIN 24, MITOCHONDRIAL"/>
    <property type="match status" value="1"/>
</dbReference>
<evidence type="ECO:0000259" key="2">
    <source>
        <dbReference type="Pfam" id="PF02342"/>
    </source>
</evidence>
<feature type="compositionally biased region" description="Gly residues" evidence="1">
    <location>
        <begin position="306"/>
        <end position="330"/>
    </location>
</feature>
<proteinExistence type="predicted"/>
<feature type="compositionally biased region" description="Low complexity" evidence="1">
    <location>
        <begin position="235"/>
        <end position="254"/>
    </location>
</feature>
<sequence>MVTQFSRGQKSQLSAITAGTDLYIGIQINAPGEWDVSCFGLDGADRLSDDRYFIFFNQPKSPESSIQLLGAQSGDTQSFRITLEQVPAAVHKLAFCAALDGAGSAAQITSGYLRIVAGGTEVLRYSFTGADFSDERAIMIGDVYRKGVWRVAAVGQGFRGGLAELIRSYGGEVEDEPAAPPAGAPSFAPPPGAAPGGAPGFGAPPAPVSQTKPAPAPAYNAPPPSAPVPGPGQPQPAYNQGYGQSQPQPQPAYGQAGGAHQGYAQPPAAPPAPPGMPGGPGHGHGAPGPGMPGQQMPGQQMPGQQMPGGPGGPGGFGGPVPGGYGAGPGGQPHSPAGFPGPVPYLPSQAQPIQPGAMNSLNPYREVPTAGRWTQQNGKLVKVTLGPDALALRGSMVAYQGNVEFDYKSGGLRGLIEEKLTGQGLKLMTCRGNGEVFLARDAADLHIVDLGNSSLCINSKNLLAMDATVRSEVRRIESPGIPGGGFFHFEVSGPGSVVVMTKGTPMTLNVAGPTFADMNALVAWTSGMRVSVSTQVRVSRTIYAGASGESFALQFMGFAGHFVVVQPYEV</sequence>
<feature type="compositionally biased region" description="Polar residues" evidence="1">
    <location>
        <begin position="347"/>
        <end position="361"/>
    </location>
</feature>
<dbReference type="Pfam" id="PF02342">
    <property type="entry name" value="TerD"/>
    <property type="match status" value="1"/>
</dbReference>
<evidence type="ECO:0000313" key="3">
    <source>
        <dbReference type="EMBL" id="CUU53671.1"/>
    </source>
</evidence>
<feature type="compositionally biased region" description="Pro residues" evidence="1">
    <location>
        <begin position="214"/>
        <end position="234"/>
    </location>
</feature>
<gene>
    <name evidence="3" type="ORF">Ga0074812_101169</name>
</gene>
<dbReference type="Gene3D" id="2.60.60.30">
    <property type="entry name" value="sav2460 like domains"/>
    <property type="match status" value="1"/>
</dbReference>
<name>A0A0S4QE21_9ACTN</name>
<dbReference type="PANTHER" id="PTHR38074">
    <property type="entry name" value="ALTERED INHERITANCE OF MITOCHONDRIA PROTEIN 24, MITOCHONDRIAL"/>
    <property type="match status" value="1"/>
</dbReference>
<dbReference type="Gene3D" id="3.60.160.10">
    <property type="entry name" value="Mitochondrial biogenesis AIM24"/>
    <property type="match status" value="1"/>
</dbReference>
<dbReference type="InterPro" id="IPR003325">
    <property type="entry name" value="TerD"/>
</dbReference>
<dbReference type="InterPro" id="IPR016031">
    <property type="entry name" value="Trp_RNA-bd_attenuator-like_dom"/>
</dbReference>
<keyword evidence="4" id="KW-1185">Reference proteome</keyword>
<dbReference type="CDD" id="cd06974">
    <property type="entry name" value="TerD_like"/>
    <property type="match status" value="1"/>
</dbReference>
<feature type="compositionally biased region" description="Low complexity" evidence="1">
    <location>
        <begin position="292"/>
        <end position="305"/>
    </location>
</feature>
<feature type="region of interest" description="Disordered" evidence="1">
    <location>
        <begin position="173"/>
        <end position="363"/>
    </location>
</feature>
<feature type="compositionally biased region" description="Pro residues" evidence="1">
    <location>
        <begin position="267"/>
        <end position="277"/>
    </location>
</feature>
<dbReference type="Pfam" id="PF01987">
    <property type="entry name" value="AIM24"/>
    <property type="match status" value="1"/>
</dbReference>
<dbReference type="SUPFAM" id="SSF51219">
    <property type="entry name" value="TRAP-like"/>
    <property type="match status" value="1"/>
</dbReference>
<feature type="compositionally biased region" description="Pro residues" evidence="1">
    <location>
        <begin position="178"/>
        <end position="193"/>
    </location>
</feature>
<evidence type="ECO:0000256" key="1">
    <source>
        <dbReference type="SAM" id="MobiDB-lite"/>
    </source>
</evidence>
<feature type="compositionally biased region" description="Gly residues" evidence="1">
    <location>
        <begin position="278"/>
        <end position="288"/>
    </location>
</feature>
<evidence type="ECO:0000313" key="4">
    <source>
        <dbReference type="Proteomes" id="UP000198802"/>
    </source>
</evidence>
<reference evidence="4" key="1">
    <citation type="submission" date="2015-11" db="EMBL/GenBank/DDBJ databases">
        <authorList>
            <person name="Varghese N."/>
        </authorList>
    </citation>
    <scope>NUCLEOTIDE SEQUENCE [LARGE SCALE GENOMIC DNA]</scope>
    <source>
        <strain evidence="4">DSM 45899</strain>
    </source>
</reference>
<protein>
    <submittedName>
        <fullName evidence="3">Stress response protein SCP2</fullName>
    </submittedName>
</protein>
<feature type="domain" description="TerD" evidence="2">
    <location>
        <begin position="1"/>
        <end position="169"/>
    </location>
</feature>
<dbReference type="InterPro" id="IPR002838">
    <property type="entry name" value="AIM24"/>
</dbReference>
<dbReference type="Proteomes" id="UP000198802">
    <property type="component" value="Unassembled WGS sequence"/>
</dbReference>
<dbReference type="InterPro" id="IPR036983">
    <property type="entry name" value="AIM24_sf"/>
</dbReference>